<keyword evidence="1" id="KW-0472">Membrane</keyword>
<proteinExistence type="predicted"/>
<organism evidence="2 3">
    <name type="scientific">Caenorhabditis japonica</name>
    <dbReference type="NCBI Taxonomy" id="281687"/>
    <lineage>
        <taxon>Eukaryota</taxon>
        <taxon>Metazoa</taxon>
        <taxon>Ecdysozoa</taxon>
        <taxon>Nematoda</taxon>
        <taxon>Chromadorea</taxon>
        <taxon>Rhabditida</taxon>
        <taxon>Rhabditina</taxon>
        <taxon>Rhabditomorpha</taxon>
        <taxon>Rhabditoidea</taxon>
        <taxon>Rhabditidae</taxon>
        <taxon>Peloderinae</taxon>
        <taxon>Caenorhabditis</taxon>
    </lineage>
</organism>
<keyword evidence="3" id="KW-1185">Reference proteome</keyword>
<evidence type="ECO:0000256" key="1">
    <source>
        <dbReference type="SAM" id="Phobius"/>
    </source>
</evidence>
<evidence type="ECO:0000313" key="3">
    <source>
        <dbReference type="Proteomes" id="UP000005237"/>
    </source>
</evidence>
<sequence length="93" mass="10763">MDLWVRLLFGYRFWVRYLWVRLLFGYGYFLGSDSGYDIFGYDCSLGTATFWVAILGTISLDTIAIRFMSAIFFKEEVLLIVKESGKLLSGSKF</sequence>
<keyword evidence="1" id="KW-1133">Transmembrane helix</keyword>
<feature type="transmembrane region" description="Helical" evidence="1">
    <location>
        <begin position="13"/>
        <end position="30"/>
    </location>
</feature>
<dbReference type="AlphaFoldDB" id="A0A8R1E5R1"/>
<dbReference type="EnsemblMetazoa" id="CJA21671.1">
    <property type="protein sequence ID" value="CJA21671.1"/>
    <property type="gene ID" value="WBGene00177243"/>
</dbReference>
<name>A0A8R1E5R1_CAEJA</name>
<protein>
    <submittedName>
        <fullName evidence="2">Uncharacterized protein</fullName>
    </submittedName>
</protein>
<reference evidence="3" key="1">
    <citation type="submission" date="2010-08" db="EMBL/GenBank/DDBJ databases">
        <authorList>
            <consortium name="Caenorhabditis japonica Sequencing Consortium"/>
            <person name="Wilson R.K."/>
        </authorList>
    </citation>
    <scope>NUCLEOTIDE SEQUENCE [LARGE SCALE GENOMIC DNA]</scope>
    <source>
        <strain evidence="3">DF5081</strain>
    </source>
</reference>
<evidence type="ECO:0000313" key="2">
    <source>
        <dbReference type="EnsemblMetazoa" id="CJA21671.1"/>
    </source>
</evidence>
<feature type="transmembrane region" description="Helical" evidence="1">
    <location>
        <begin position="50"/>
        <end position="73"/>
    </location>
</feature>
<keyword evidence="1" id="KW-0812">Transmembrane</keyword>
<reference evidence="2" key="2">
    <citation type="submission" date="2022-06" db="UniProtKB">
        <authorList>
            <consortium name="EnsemblMetazoa"/>
        </authorList>
    </citation>
    <scope>IDENTIFICATION</scope>
    <source>
        <strain evidence="2">DF5081</strain>
    </source>
</reference>
<dbReference type="Proteomes" id="UP000005237">
    <property type="component" value="Unassembled WGS sequence"/>
</dbReference>
<accession>A0A8R1E5R1</accession>